<organism evidence="1 2">
    <name type="scientific">Parasponia andersonii</name>
    <name type="common">Sponia andersonii</name>
    <dbReference type="NCBI Taxonomy" id="3476"/>
    <lineage>
        <taxon>Eukaryota</taxon>
        <taxon>Viridiplantae</taxon>
        <taxon>Streptophyta</taxon>
        <taxon>Embryophyta</taxon>
        <taxon>Tracheophyta</taxon>
        <taxon>Spermatophyta</taxon>
        <taxon>Magnoliopsida</taxon>
        <taxon>eudicotyledons</taxon>
        <taxon>Gunneridae</taxon>
        <taxon>Pentapetalae</taxon>
        <taxon>rosids</taxon>
        <taxon>fabids</taxon>
        <taxon>Rosales</taxon>
        <taxon>Cannabaceae</taxon>
        <taxon>Parasponia</taxon>
    </lineage>
</organism>
<comment type="caution">
    <text evidence="1">The sequence shown here is derived from an EMBL/GenBank/DDBJ whole genome shotgun (WGS) entry which is preliminary data.</text>
</comment>
<keyword evidence="2" id="KW-1185">Reference proteome</keyword>
<evidence type="ECO:0000313" key="2">
    <source>
        <dbReference type="Proteomes" id="UP000237105"/>
    </source>
</evidence>
<accession>A0A2P5E374</accession>
<dbReference type="EMBL" id="JXTB01000002">
    <property type="protein sequence ID" value="PON79971.1"/>
    <property type="molecule type" value="Genomic_DNA"/>
</dbReference>
<protein>
    <submittedName>
        <fullName evidence="1">Uncharacterized protein</fullName>
    </submittedName>
</protein>
<gene>
    <name evidence="1" type="ORF">PanWU01x14_004210</name>
</gene>
<sequence>MEEVLCRWFFVCVGAKCFSSLGNVVFDITKNSPLGISLENLCHTINPSKLAKLNKIFLLDKLTETPSIDFEAVLRLDIDSNVRGRGCNFGVALPWSCISEVGQQSSRAVDGNKSGVPFLFVWVQALRVDTEEQLNAGHHFELSGIRERDLDIKKPSFELKRTT</sequence>
<dbReference type="OrthoDB" id="10290064at2759"/>
<dbReference type="Proteomes" id="UP000237105">
    <property type="component" value="Unassembled WGS sequence"/>
</dbReference>
<name>A0A2P5E374_PARAD</name>
<proteinExistence type="predicted"/>
<evidence type="ECO:0000313" key="1">
    <source>
        <dbReference type="EMBL" id="PON79971.1"/>
    </source>
</evidence>
<dbReference type="AlphaFoldDB" id="A0A2P5E374"/>
<reference evidence="2" key="1">
    <citation type="submission" date="2016-06" db="EMBL/GenBank/DDBJ databases">
        <title>Parallel loss of symbiosis genes in relatives of nitrogen-fixing non-legume Parasponia.</title>
        <authorList>
            <person name="Van Velzen R."/>
            <person name="Holmer R."/>
            <person name="Bu F."/>
            <person name="Rutten L."/>
            <person name="Van Zeijl A."/>
            <person name="Liu W."/>
            <person name="Santuari L."/>
            <person name="Cao Q."/>
            <person name="Sharma T."/>
            <person name="Shen D."/>
            <person name="Roswanjaya Y."/>
            <person name="Wardhani T."/>
            <person name="Kalhor M.S."/>
            <person name="Jansen J."/>
            <person name="Van den Hoogen J."/>
            <person name="Gungor B."/>
            <person name="Hartog M."/>
            <person name="Hontelez J."/>
            <person name="Verver J."/>
            <person name="Yang W.-C."/>
            <person name="Schijlen E."/>
            <person name="Repin R."/>
            <person name="Schilthuizen M."/>
            <person name="Schranz E."/>
            <person name="Heidstra R."/>
            <person name="Miyata K."/>
            <person name="Fedorova E."/>
            <person name="Kohlen W."/>
            <person name="Bisseling T."/>
            <person name="Smit S."/>
            <person name="Geurts R."/>
        </authorList>
    </citation>
    <scope>NUCLEOTIDE SEQUENCE [LARGE SCALE GENOMIC DNA]</scope>
    <source>
        <strain evidence="2">cv. WU1-14</strain>
    </source>
</reference>